<keyword evidence="3" id="KW-0813">Transport</keyword>
<evidence type="ECO:0000256" key="1">
    <source>
        <dbReference type="ARBA" id="ARBA00004370"/>
    </source>
</evidence>
<keyword evidence="6 7" id="KW-0472">Membrane</keyword>
<evidence type="ECO:0000256" key="3">
    <source>
        <dbReference type="ARBA" id="ARBA00022448"/>
    </source>
</evidence>
<evidence type="ECO:0000256" key="6">
    <source>
        <dbReference type="ARBA" id="ARBA00023136"/>
    </source>
</evidence>
<dbReference type="GeneID" id="4601690"/>
<comment type="subcellular location">
    <subcellularLocation>
        <location evidence="1">Membrane</location>
    </subcellularLocation>
</comment>
<dbReference type="STRING" id="368408.Tpen_1078"/>
<dbReference type="InterPro" id="IPR038430">
    <property type="entry name" value="NDAH_ubi_oxred_su3_sf"/>
</dbReference>
<gene>
    <name evidence="8" type="ordered locus">Tpen_1078</name>
</gene>
<evidence type="ECO:0000313" key="8">
    <source>
        <dbReference type="EMBL" id="ABL78477.1"/>
    </source>
</evidence>
<dbReference type="EMBL" id="CP000505">
    <property type="protein sequence ID" value="ABL78477.1"/>
    <property type="molecule type" value="Genomic_DNA"/>
</dbReference>
<feature type="transmembrane region" description="Helical" evidence="7">
    <location>
        <begin position="6"/>
        <end position="29"/>
    </location>
</feature>
<dbReference type="AlphaFoldDB" id="A1RZ47"/>
<dbReference type="PANTHER" id="PTHR11058:SF9">
    <property type="entry name" value="NADH-UBIQUINONE OXIDOREDUCTASE CHAIN 3"/>
    <property type="match status" value="1"/>
</dbReference>
<dbReference type="Gene3D" id="1.20.58.1610">
    <property type="entry name" value="NADH:ubiquinone/plastoquinone oxidoreductase, chain 3"/>
    <property type="match status" value="1"/>
</dbReference>
<feature type="transmembrane region" description="Helical" evidence="7">
    <location>
        <begin position="59"/>
        <end position="79"/>
    </location>
</feature>
<dbReference type="InterPro" id="IPR000440">
    <property type="entry name" value="NADH_UbQ/plastoQ_OxRdtase_su3"/>
</dbReference>
<accession>A1RZ47</accession>
<keyword evidence="5 7" id="KW-1133">Transmembrane helix</keyword>
<dbReference type="HOGENOM" id="CLU_147805_0_0_2"/>
<evidence type="ECO:0000256" key="7">
    <source>
        <dbReference type="SAM" id="Phobius"/>
    </source>
</evidence>
<keyword evidence="9" id="KW-1185">Reference proteome</keyword>
<evidence type="ECO:0000313" key="9">
    <source>
        <dbReference type="Proteomes" id="UP000000641"/>
    </source>
</evidence>
<feature type="transmembrane region" description="Helical" evidence="7">
    <location>
        <begin position="91"/>
        <end position="109"/>
    </location>
</feature>
<keyword evidence="4 7" id="KW-0812">Transmembrane</keyword>
<dbReference type="Proteomes" id="UP000000641">
    <property type="component" value="Chromosome"/>
</dbReference>
<dbReference type="KEGG" id="tpe:Tpen_1078"/>
<dbReference type="Pfam" id="PF00507">
    <property type="entry name" value="Oxidored_q4"/>
    <property type="match status" value="1"/>
</dbReference>
<dbReference type="NCBIfam" id="NF004729">
    <property type="entry name" value="PRK06073.1-5"/>
    <property type="match status" value="1"/>
</dbReference>
<evidence type="ECO:0000256" key="2">
    <source>
        <dbReference type="ARBA" id="ARBA00008472"/>
    </source>
</evidence>
<protein>
    <submittedName>
        <fullName evidence="8">NADH dehydrogenase I chain A</fullName>
    </submittedName>
</protein>
<dbReference type="PANTHER" id="PTHR11058">
    <property type="entry name" value="NADH-UBIQUINONE OXIDOREDUCTASE CHAIN 3"/>
    <property type="match status" value="1"/>
</dbReference>
<dbReference type="RefSeq" id="WP_011752742.1">
    <property type="nucleotide sequence ID" value="NC_008698.1"/>
</dbReference>
<proteinExistence type="inferred from homology"/>
<dbReference type="EnsemblBacteria" id="ABL78477">
    <property type="protein sequence ID" value="ABL78477"/>
    <property type="gene ID" value="Tpen_1078"/>
</dbReference>
<evidence type="ECO:0000256" key="4">
    <source>
        <dbReference type="ARBA" id="ARBA00022692"/>
    </source>
</evidence>
<evidence type="ECO:0000256" key="5">
    <source>
        <dbReference type="ARBA" id="ARBA00022989"/>
    </source>
</evidence>
<dbReference type="GO" id="GO:0008137">
    <property type="term" value="F:NADH dehydrogenase (ubiquinone) activity"/>
    <property type="evidence" value="ECO:0007669"/>
    <property type="project" value="InterPro"/>
</dbReference>
<dbReference type="GO" id="GO:0030964">
    <property type="term" value="C:NADH dehydrogenase complex"/>
    <property type="evidence" value="ECO:0007669"/>
    <property type="project" value="TreeGrafter"/>
</dbReference>
<sequence length="120" mass="13273">MSPSSTLALTLFLGIVAGLLVVVLALILVKGPEGKFKRKRYEAGNPPSGEAKTQLPYQYYGYLLLYLTVEPLLAFLYLYPGVPREQALPSFLVLLSAFLFLAPLVAWGVKAADELERWRA</sequence>
<name>A1RZ47_THEPD</name>
<organism evidence="8 9">
    <name type="scientific">Thermofilum pendens (strain DSM 2475 / Hrk 5)</name>
    <dbReference type="NCBI Taxonomy" id="368408"/>
    <lineage>
        <taxon>Archaea</taxon>
        <taxon>Thermoproteota</taxon>
        <taxon>Thermoprotei</taxon>
        <taxon>Thermofilales</taxon>
        <taxon>Thermofilaceae</taxon>
        <taxon>Thermofilum</taxon>
    </lineage>
</organism>
<reference evidence="9" key="1">
    <citation type="journal article" date="2008" name="J. Bacteriol.">
        <title>Genome sequence of Thermofilum pendens reveals an exceptional loss of biosynthetic pathways without genome reduction.</title>
        <authorList>
            <person name="Anderson I."/>
            <person name="Rodriguez J."/>
            <person name="Susanti D."/>
            <person name="Porat I."/>
            <person name="Reich C."/>
            <person name="Ulrich L.E."/>
            <person name="Elkins J.G."/>
            <person name="Mavromatis K."/>
            <person name="Lykidis A."/>
            <person name="Kim E."/>
            <person name="Thompson L.S."/>
            <person name="Nolan M."/>
            <person name="Land M."/>
            <person name="Copeland A."/>
            <person name="Lapidus A."/>
            <person name="Lucas S."/>
            <person name="Detter C."/>
            <person name="Zhulin I.B."/>
            <person name="Olsen G.J."/>
            <person name="Whitman W."/>
            <person name="Mukhopadhyay B."/>
            <person name="Bristow J."/>
            <person name="Kyrpides N."/>
        </authorList>
    </citation>
    <scope>NUCLEOTIDE SEQUENCE [LARGE SCALE GENOMIC DNA]</scope>
    <source>
        <strain evidence="9">DSM 2475 / Hrk 5</strain>
    </source>
</reference>
<comment type="similarity">
    <text evidence="2">Belongs to the complex I subunit 3 family.</text>
</comment>
<dbReference type="eggNOG" id="arCOG01557">
    <property type="taxonomic scope" value="Archaea"/>
</dbReference>